<name>A0AA39WTL3_9PEZI</name>
<sequence>MDMKACCTCATLLSATPRFSFSSTSSSEKPLPDDRLLPCCARVICGSCIYKNHRFRFYCPYCQISSSSSSSSSSPRPSLLPQGLKDPPSYSSVLAGSTNHPSSGTVTTLRRANRLGSDHLLLARRTVLIPARYYKAGVSLSPRPVEGEEEARKAKIRRWMVATKVADYDVAVLYLEQAGYDMAKATEAYFADEQWERENPIDHHDRDSRLKGKGKGKGWRRHLPGVPTLDISKENTS</sequence>
<evidence type="ECO:0000256" key="1">
    <source>
        <dbReference type="SAM" id="MobiDB-lite"/>
    </source>
</evidence>
<dbReference type="InterPro" id="IPR045030">
    <property type="entry name" value="LYSM1-4"/>
</dbReference>
<reference evidence="2" key="1">
    <citation type="submission" date="2023-06" db="EMBL/GenBank/DDBJ databases">
        <title>Genome-scale phylogeny and comparative genomics of the fungal order Sordariales.</title>
        <authorList>
            <consortium name="Lawrence Berkeley National Laboratory"/>
            <person name="Hensen N."/>
            <person name="Bonometti L."/>
            <person name="Westerberg I."/>
            <person name="Brannstrom I.O."/>
            <person name="Guillou S."/>
            <person name="Cros-Aarteil S."/>
            <person name="Calhoun S."/>
            <person name="Haridas S."/>
            <person name="Kuo A."/>
            <person name="Mondo S."/>
            <person name="Pangilinan J."/>
            <person name="Riley R."/>
            <person name="LaButti K."/>
            <person name="Andreopoulos B."/>
            <person name="Lipzen A."/>
            <person name="Chen C."/>
            <person name="Yanf M."/>
            <person name="Daum C."/>
            <person name="Ng V."/>
            <person name="Clum A."/>
            <person name="Steindorff A."/>
            <person name="Ohm R."/>
            <person name="Martin F."/>
            <person name="Silar P."/>
            <person name="Natvig D."/>
            <person name="Lalanne C."/>
            <person name="Gautier V."/>
            <person name="Ament-velasquez S.L."/>
            <person name="Kruys A."/>
            <person name="Hutchinson M.I."/>
            <person name="Powell A.J."/>
            <person name="Barry K."/>
            <person name="Miller A.N."/>
            <person name="Grigoriev I.V."/>
            <person name="Debuchy R."/>
            <person name="Gladieux P."/>
            <person name="Thoren M.H."/>
            <person name="Johannesson H."/>
        </authorList>
    </citation>
    <scope>NUCLEOTIDE SEQUENCE</scope>
    <source>
        <strain evidence="2">SMH3391-2</strain>
    </source>
</reference>
<feature type="region of interest" description="Disordered" evidence="1">
    <location>
        <begin position="197"/>
        <end position="237"/>
    </location>
</feature>
<dbReference type="EMBL" id="JAULSR010000004">
    <property type="protein sequence ID" value="KAK0621374.1"/>
    <property type="molecule type" value="Genomic_DNA"/>
</dbReference>
<comment type="caution">
    <text evidence="2">The sequence shown here is derived from an EMBL/GenBank/DDBJ whole genome shotgun (WGS) entry which is preliminary data.</text>
</comment>
<dbReference type="PANTHER" id="PTHR20932">
    <property type="entry name" value="LYSM AND PUTATIVE PEPTIDOGLYCAN-BINDING DOMAIN-CONTAINING PROTEIN"/>
    <property type="match status" value="1"/>
</dbReference>
<dbReference type="AlphaFoldDB" id="A0AA39WTL3"/>
<proteinExistence type="predicted"/>
<gene>
    <name evidence="2" type="ORF">B0T17DRAFT_608599</name>
</gene>
<dbReference type="PANTHER" id="PTHR20932:SF31">
    <property type="entry name" value="RING-TYPE DOMAIN-CONTAINING PROTEIN"/>
    <property type="match status" value="1"/>
</dbReference>
<evidence type="ECO:0000313" key="3">
    <source>
        <dbReference type="Proteomes" id="UP001174934"/>
    </source>
</evidence>
<evidence type="ECO:0000313" key="2">
    <source>
        <dbReference type="EMBL" id="KAK0621374.1"/>
    </source>
</evidence>
<accession>A0AA39WTL3</accession>
<feature type="compositionally biased region" description="Basic and acidic residues" evidence="1">
    <location>
        <begin position="197"/>
        <end position="210"/>
    </location>
</feature>
<keyword evidence="3" id="KW-1185">Reference proteome</keyword>
<dbReference type="Proteomes" id="UP001174934">
    <property type="component" value="Unassembled WGS sequence"/>
</dbReference>
<feature type="compositionally biased region" description="Basic residues" evidence="1">
    <location>
        <begin position="211"/>
        <end position="223"/>
    </location>
</feature>
<feature type="region of interest" description="Disordered" evidence="1">
    <location>
        <begin position="66"/>
        <end position="85"/>
    </location>
</feature>
<protein>
    <submittedName>
        <fullName evidence="2">Uncharacterized protein</fullName>
    </submittedName>
</protein>
<organism evidence="2 3">
    <name type="scientific">Bombardia bombarda</name>
    <dbReference type="NCBI Taxonomy" id="252184"/>
    <lineage>
        <taxon>Eukaryota</taxon>
        <taxon>Fungi</taxon>
        <taxon>Dikarya</taxon>
        <taxon>Ascomycota</taxon>
        <taxon>Pezizomycotina</taxon>
        <taxon>Sordariomycetes</taxon>
        <taxon>Sordariomycetidae</taxon>
        <taxon>Sordariales</taxon>
        <taxon>Lasiosphaeriaceae</taxon>
        <taxon>Bombardia</taxon>
    </lineage>
</organism>